<protein>
    <submittedName>
        <fullName evidence="2">Uncharacterized protein</fullName>
    </submittedName>
</protein>
<comment type="caution">
    <text evidence="2">The sequence shown here is derived from an EMBL/GenBank/DDBJ whole genome shotgun (WGS) entry which is preliminary data.</text>
</comment>
<keyword evidence="3" id="KW-1185">Reference proteome</keyword>
<dbReference type="OrthoDB" id="8526168at2"/>
<organism evidence="2 3">
    <name type="scientific">Zoogloea ramigera</name>
    <dbReference type="NCBI Taxonomy" id="350"/>
    <lineage>
        <taxon>Bacteria</taxon>
        <taxon>Pseudomonadati</taxon>
        <taxon>Pseudomonadota</taxon>
        <taxon>Betaproteobacteria</taxon>
        <taxon>Rhodocyclales</taxon>
        <taxon>Zoogloeaceae</taxon>
        <taxon>Zoogloea</taxon>
    </lineage>
</organism>
<name>A0A4Y4CZI6_ZOORA</name>
<dbReference type="Proteomes" id="UP000318422">
    <property type="component" value="Unassembled WGS sequence"/>
</dbReference>
<evidence type="ECO:0000313" key="2">
    <source>
        <dbReference type="EMBL" id="GEC96447.1"/>
    </source>
</evidence>
<accession>A0A4Y4CZI6</accession>
<dbReference type="AlphaFoldDB" id="A0A4Y4CZI6"/>
<dbReference type="RefSeq" id="WP_141352760.1">
    <property type="nucleotide sequence ID" value="NZ_BJNV01000044.1"/>
</dbReference>
<evidence type="ECO:0000256" key="1">
    <source>
        <dbReference type="SAM" id="MobiDB-lite"/>
    </source>
</evidence>
<feature type="region of interest" description="Disordered" evidence="1">
    <location>
        <begin position="452"/>
        <end position="482"/>
    </location>
</feature>
<gene>
    <name evidence="2" type="ORF">ZRA01_25200</name>
</gene>
<proteinExistence type="predicted"/>
<sequence length="494" mass="53073">MAERHILYLDSTGLQIARVSRGQVSLEKHLDPADGPPALATWLRGNPKVRCILLTDLPDESYHLEALPPVGRRDRRQLIARRQAQLRLDTPYITHQSLGRSAEAQAGGAPHEKLLFAAINRPAALQTWLAAFQQSQRALDGVHLASHVATHLAPQLPGLPPLALLVWASPTGLRVSCLNAGQLRFSRLTPASAAAGAEPWQTCHDETRRTHQYLVGQRAIDRNQPTPVYVLAHPRDHAALASACRDTGELQFQAIDLPALARRCGLHSPIEDSDSLPLLLHLASRSRRLPQLAPSALCRPQHLLAPTTALGALAAALLAGSLVVTAHNLLEANQLRQQADSALAESLAEEARARSLQGTAPRLPLPGDALKADLARLTALQPFSTGLMAFLHRLADALDTLPGVELTALEWALTPDTPQPGATAIIELRLAATRSARPDLIRHLLTTLHHHTGSSAHGQAASPLDDQSPIHSPGGQADADGRQVIRLELPVSPP</sequence>
<reference evidence="2 3" key="1">
    <citation type="submission" date="2019-06" db="EMBL/GenBank/DDBJ databases">
        <title>Whole genome shotgun sequence of Zoogloea ramigera NBRC 15342.</title>
        <authorList>
            <person name="Hosoyama A."/>
            <person name="Uohara A."/>
            <person name="Ohji S."/>
            <person name="Ichikawa N."/>
        </authorList>
    </citation>
    <scope>NUCLEOTIDE SEQUENCE [LARGE SCALE GENOMIC DNA]</scope>
    <source>
        <strain evidence="2 3">NBRC 15342</strain>
    </source>
</reference>
<dbReference type="EMBL" id="BJNV01000044">
    <property type="protein sequence ID" value="GEC96447.1"/>
    <property type="molecule type" value="Genomic_DNA"/>
</dbReference>
<evidence type="ECO:0000313" key="3">
    <source>
        <dbReference type="Proteomes" id="UP000318422"/>
    </source>
</evidence>